<name>A0A644VQI6_9ZZZZ</name>
<dbReference type="PANTHER" id="PTHR42895">
    <property type="entry name" value="IRON-SULFUR CLUSTER-BINDING PROTEIN-RELATED"/>
    <property type="match status" value="1"/>
</dbReference>
<dbReference type="Pfam" id="PF12837">
    <property type="entry name" value="Fer4_6"/>
    <property type="match status" value="1"/>
</dbReference>
<reference evidence="3" key="1">
    <citation type="submission" date="2019-08" db="EMBL/GenBank/DDBJ databases">
        <authorList>
            <person name="Kucharzyk K."/>
            <person name="Murdoch R.W."/>
            <person name="Higgins S."/>
            <person name="Loffler F."/>
        </authorList>
    </citation>
    <scope>NUCLEOTIDE SEQUENCE</scope>
</reference>
<gene>
    <name evidence="3" type="ORF">SDC9_38895</name>
</gene>
<evidence type="ECO:0000313" key="3">
    <source>
        <dbReference type="EMBL" id="MPL92782.1"/>
    </source>
</evidence>
<evidence type="ECO:0000256" key="1">
    <source>
        <dbReference type="SAM" id="MobiDB-lite"/>
    </source>
</evidence>
<feature type="domain" description="4Fe-4S ferredoxin-type" evidence="2">
    <location>
        <begin position="34"/>
        <end position="63"/>
    </location>
</feature>
<comment type="caution">
    <text evidence="3">The sequence shown here is derived from an EMBL/GenBank/DDBJ whole genome shotgun (WGS) entry which is preliminary data.</text>
</comment>
<dbReference type="SUPFAM" id="SSF54862">
    <property type="entry name" value="4Fe-4S ferredoxins"/>
    <property type="match status" value="1"/>
</dbReference>
<sequence>MKRTVIKIDENLCNGCGLCVSGCHEGALQLIDGKAVMISDIFCDGLGACIGECPVGAIEFEEREAEKYDEIAVMQRILPKGEKVILAHLKHMKDHNETEYLRQGIEFLKENNYPIDLSSLEDAPETKSQGCHGGGCPGSASREIAQTQSSTTQTPSNNSQPSELSHWPVQLHLQNPNAAYFKGCNLLLAADCTAFTLGSFHQTLLKNKKVAIACPKLDTNKEQYVEKLTAMIDDAQIDTLTVAVMEVPCCSGLVQIAKLALQNAKRKCPLKIIVISVEGKILSETWM</sequence>
<dbReference type="PROSITE" id="PS51379">
    <property type="entry name" value="4FE4S_FER_2"/>
    <property type="match status" value="2"/>
</dbReference>
<dbReference type="InterPro" id="IPR052911">
    <property type="entry name" value="Corrinoid_activation_enz"/>
</dbReference>
<dbReference type="PANTHER" id="PTHR42895:SF1">
    <property type="entry name" value="IRON-SULFUR CLUSTER PROTEIN"/>
    <property type="match status" value="1"/>
</dbReference>
<feature type="domain" description="4Fe-4S ferredoxin-type" evidence="2">
    <location>
        <begin position="4"/>
        <end position="33"/>
    </location>
</feature>
<feature type="compositionally biased region" description="Low complexity" evidence="1">
    <location>
        <begin position="146"/>
        <end position="162"/>
    </location>
</feature>
<feature type="region of interest" description="Disordered" evidence="1">
    <location>
        <begin position="122"/>
        <end position="165"/>
    </location>
</feature>
<protein>
    <recommendedName>
        <fullName evidence="2">4Fe-4S ferredoxin-type domain-containing protein</fullName>
    </recommendedName>
</protein>
<accession>A0A644VQI6</accession>
<dbReference type="EMBL" id="VSSQ01000370">
    <property type="protein sequence ID" value="MPL92782.1"/>
    <property type="molecule type" value="Genomic_DNA"/>
</dbReference>
<dbReference type="Gene3D" id="3.30.70.20">
    <property type="match status" value="1"/>
</dbReference>
<dbReference type="InterPro" id="IPR017896">
    <property type="entry name" value="4Fe4S_Fe-S-bd"/>
</dbReference>
<evidence type="ECO:0000259" key="2">
    <source>
        <dbReference type="PROSITE" id="PS51379"/>
    </source>
</evidence>
<proteinExistence type="predicted"/>
<dbReference type="AlphaFoldDB" id="A0A644VQI6"/>
<organism evidence="3">
    <name type="scientific">bioreactor metagenome</name>
    <dbReference type="NCBI Taxonomy" id="1076179"/>
    <lineage>
        <taxon>unclassified sequences</taxon>
        <taxon>metagenomes</taxon>
        <taxon>ecological metagenomes</taxon>
    </lineage>
</organism>